<keyword evidence="2 10" id="KW-0723">Serine/threonine-protein kinase</keyword>
<comment type="caution">
    <text evidence="12">The sequence shown here is derived from an EMBL/GenBank/DDBJ whole genome shotgun (WGS) entry which is preliminary data.</text>
</comment>
<dbReference type="InterPro" id="IPR017441">
    <property type="entry name" value="Protein_kinase_ATP_BS"/>
</dbReference>
<dbReference type="GO" id="GO:0004674">
    <property type="term" value="F:protein serine/threonine kinase activity"/>
    <property type="evidence" value="ECO:0007669"/>
    <property type="project" value="UniProtKB-KW"/>
</dbReference>
<dbReference type="PROSITE" id="PS50011">
    <property type="entry name" value="PROTEIN_KINASE_DOM"/>
    <property type="match status" value="1"/>
</dbReference>
<evidence type="ECO:0000256" key="7">
    <source>
        <dbReference type="ARBA" id="ARBA00047899"/>
    </source>
</evidence>
<gene>
    <name evidence="12" type="primary">Cni-W04B5.5</name>
    <name evidence="12" type="synonym">Cnig_chr_III.g8565</name>
    <name evidence="12" type="ORF">B9Z55_008565</name>
</gene>
<dbReference type="Proteomes" id="UP000230233">
    <property type="component" value="Chromosome III"/>
</dbReference>
<dbReference type="Gene3D" id="1.10.510.10">
    <property type="entry name" value="Transferase(Phosphotransferase) domain 1"/>
    <property type="match status" value="1"/>
</dbReference>
<comment type="catalytic activity">
    <reaction evidence="7">
        <text>L-threonyl-[protein] + ATP = O-phospho-L-threonyl-[protein] + ADP + H(+)</text>
        <dbReference type="Rhea" id="RHEA:46608"/>
        <dbReference type="Rhea" id="RHEA-COMP:11060"/>
        <dbReference type="Rhea" id="RHEA-COMP:11605"/>
        <dbReference type="ChEBI" id="CHEBI:15378"/>
        <dbReference type="ChEBI" id="CHEBI:30013"/>
        <dbReference type="ChEBI" id="CHEBI:30616"/>
        <dbReference type="ChEBI" id="CHEBI:61977"/>
        <dbReference type="ChEBI" id="CHEBI:456216"/>
        <dbReference type="EC" id="2.7.11.1"/>
    </reaction>
</comment>
<dbReference type="PANTHER" id="PTHR24356:SF163">
    <property type="entry name" value="3-PHOSPHOINOSITIDE-DEPENDENT PROTEIN KINASE 1-RELATED"/>
    <property type="match status" value="1"/>
</dbReference>
<evidence type="ECO:0000259" key="11">
    <source>
        <dbReference type="PROSITE" id="PS50011"/>
    </source>
</evidence>
<keyword evidence="3" id="KW-0808">Transferase</keyword>
<dbReference type="PROSITE" id="PS00107">
    <property type="entry name" value="PROTEIN_KINASE_ATP"/>
    <property type="match status" value="1"/>
</dbReference>
<dbReference type="Gene3D" id="3.30.200.20">
    <property type="entry name" value="Phosphorylase Kinase, domain 1"/>
    <property type="match status" value="1"/>
</dbReference>
<keyword evidence="4 9" id="KW-0547">Nucleotide-binding</keyword>
<dbReference type="FunFam" id="3.30.200.20:FF:001214">
    <property type="entry name" value="Serine/threonine-protein kinase ppk21"/>
    <property type="match status" value="1"/>
</dbReference>
<dbReference type="AlphaFoldDB" id="A0A2G5UN96"/>
<evidence type="ECO:0000256" key="9">
    <source>
        <dbReference type="PROSITE-ProRule" id="PRU10141"/>
    </source>
</evidence>
<keyword evidence="6 9" id="KW-0067">ATP-binding</keyword>
<organism evidence="12 13">
    <name type="scientific">Caenorhabditis nigoni</name>
    <dbReference type="NCBI Taxonomy" id="1611254"/>
    <lineage>
        <taxon>Eukaryota</taxon>
        <taxon>Metazoa</taxon>
        <taxon>Ecdysozoa</taxon>
        <taxon>Nematoda</taxon>
        <taxon>Chromadorea</taxon>
        <taxon>Rhabditida</taxon>
        <taxon>Rhabditina</taxon>
        <taxon>Rhabditomorpha</taxon>
        <taxon>Rhabditoidea</taxon>
        <taxon>Rhabditidae</taxon>
        <taxon>Peloderinae</taxon>
        <taxon>Caenorhabditis</taxon>
    </lineage>
</organism>
<evidence type="ECO:0000256" key="10">
    <source>
        <dbReference type="RuleBase" id="RU000304"/>
    </source>
</evidence>
<feature type="binding site" evidence="9">
    <location>
        <position position="65"/>
    </location>
    <ligand>
        <name>ATP</name>
        <dbReference type="ChEBI" id="CHEBI:30616"/>
    </ligand>
</feature>
<dbReference type="GO" id="GO:0035556">
    <property type="term" value="P:intracellular signal transduction"/>
    <property type="evidence" value="ECO:0007669"/>
    <property type="project" value="TreeGrafter"/>
</dbReference>
<dbReference type="OrthoDB" id="347657at2759"/>
<dbReference type="InterPro" id="IPR050236">
    <property type="entry name" value="Ser_Thr_kinase_AGC"/>
</dbReference>
<evidence type="ECO:0000256" key="5">
    <source>
        <dbReference type="ARBA" id="ARBA00022777"/>
    </source>
</evidence>
<name>A0A2G5UN96_9PELO</name>
<dbReference type="PANTHER" id="PTHR24356">
    <property type="entry name" value="SERINE/THREONINE-PROTEIN KINASE"/>
    <property type="match status" value="1"/>
</dbReference>
<keyword evidence="5" id="KW-0418">Kinase</keyword>
<protein>
    <recommendedName>
        <fullName evidence="1">non-specific serine/threonine protein kinase</fullName>
        <ecNumber evidence="1">2.7.11.1</ecNumber>
    </recommendedName>
</protein>
<dbReference type="PROSITE" id="PS00108">
    <property type="entry name" value="PROTEIN_KINASE_ST"/>
    <property type="match status" value="1"/>
</dbReference>
<dbReference type="STRING" id="1611254.A0A2G5UN96"/>
<dbReference type="GO" id="GO:0005524">
    <property type="term" value="F:ATP binding"/>
    <property type="evidence" value="ECO:0007669"/>
    <property type="project" value="UniProtKB-UniRule"/>
</dbReference>
<dbReference type="EC" id="2.7.11.1" evidence="1"/>
<evidence type="ECO:0000313" key="13">
    <source>
        <dbReference type="Proteomes" id="UP000230233"/>
    </source>
</evidence>
<comment type="similarity">
    <text evidence="10">Belongs to the protein kinase superfamily.</text>
</comment>
<evidence type="ECO:0000256" key="3">
    <source>
        <dbReference type="ARBA" id="ARBA00022679"/>
    </source>
</evidence>
<feature type="domain" description="Protein kinase" evidence="11">
    <location>
        <begin position="26"/>
        <end position="314"/>
    </location>
</feature>
<dbReference type="InterPro" id="IPR011009">
    <property type="entry name" value="Kinase-like_dom_sf"/>
</dbReference>
<reference evidence="13" key="1">
    <citation type="submission" date="2017-10" db="EMBL/GenBank/DDBJ databases">
        <title>Rapid genome shrinkage in a self-fertile nematode reveals novel sperm competition proteins.</title>
        <authorList>
            <person name="Yin D."/>
            <person name="Schwarz E.M."/>
            <person name="Thomas C.G."/>
            <person name="Felde R.L."/>
            <person name="Korf I.F."/>
            <person name="Cutter A.D."/>
            <person name="Schartner C.M."/>
            <person name="Ralston E.J."/>
            <person name="Meyer B.J."/>
            <person name="Haag E.S."/>
        </authorList>
    </citation>
    <scope>NUCLEOTIDE SEQUENCE [LARGE SCALE GENOMIC DNA]</scope>
    <source>
        <strain evidence="13">JU1422</strain>
    </source>
</reference>
<dbReference type="InterPro" id="IPR000719">
    <property type="entry name" value="Prot_kinase_dom"/>
</dbReference>
<dbReference type="SMART" id="SM00220">
    <property type="entry name" value="S_TKc"/>
    <property type="match status" value="1"/>
</dbReference>
<dbReference type="EMBL" id="PDUG01000003">
    <property type="protein sequence ID" value="PIC40990.1"/>
    <property type="molecule type" value="Genomic_DNA"/>
</dbReference>
<evidence type="ECO:0000256" key="6">
    <source>
        <dbReference type="ARBA" id="ARBA00022840"/>
    </source>
</evidence>
<dbReference type="InterPro" id="IPR008271">
    <property type="entry name" value="Ser/Thr_kinase_AS"/>
</dbReference>
<evidence type="ECO:0000313" key="12">
    <source>
        <dbReference type="EMBL" id="PIC40990.1"/>
    </source>
</evidence>
<evidence type="ECO:0000256" key="8">
    <source>
        <dbReference type="ARBA" id="ARBA00048679"/>
    </source>
</evidence>
<dbReference type="SUPFAM" id="SSF56112">
    <property type="entry name" value="Protein kinase-like (PK-like)"/>
    <property type="match status" value="1"/>
</dbReference>
<evidence type="ECO:0000256" key="2">
    <source>
        <dbReference type="ARBA" id="ARBA00022527"/>
    </source>
</evidence>
<evidence type="ECO:0000256" key="4">
    <source>
        <dbReference type="ARBA" id="ARBA00022741"/>
    </source>
</evidence>
<dbReference type="Pfam" id="PF00069">
    <property type="entry name" value="Pkinase"/>
    <property type="match status" value="1"/>
</dbReference>
<sequence>MEVPLNLKNTENARRAAPNMKCLADFLVEKEIGEGSFSTVYHGREKEGEKREIALKVCLKKLILKNKMVTYIHREKEALALLSREENAHPGVVTLFATFQDAESLYFVLSYAKYGDLVSLIQKQPDSKLKVGDARYYGANLLSALEHIHKLGIIHRDVKADNLLVKHDGRILLTDFGSSKFLKDYEKDTNSNEETQPTQRRRSFVGTAFFVTPENLEDVRNVNNFQILQLLTGSDMSPASDLWSFSVTLYFFLTGNFPFEDISEYLVFKRIQDVLYRFSDDFPDENARDLIEKMLVKEQKDRLTSDQMKHHKFFESMDFENLQEIEPPRIY</sequence>
<evidence type="ECO:0000256" key="1">
    <source>
        <dbReference type="ARBA" id="ARBA00012513"/>
    </source>
</evidence>
<keyword evidence="13" id="KW-1185">Reference proteome</keyword>
<comment type="catalytic activity">
    <reaction evidence="8">
        <text>L-seryl-[protein] + ATP = O-phospho-L-seryl-[protein] + ADP + H(+)</text>
        <dbReference type="Rhea" id="RHEA:17989"/>
        <dbReference type="Rhea" id="RHEA-COMP:9863"/>
        <dbReference type="Rhea" id="RHEA-COMP:11604"/>
        <dbReference type="ChEBI" id="CHEBI:15378"/>
        <dbReference type="ChEBI" id="CHEBI:29999"/>
        <dbReference type="ChEBI" id="CHEBI:30616"/>
        <dbReference type="ChEBI" id="CHEBI:83421"/>
        <dbReference type="ChEBI" id="CHEBI:456216"/>
        <dbReference type="EC" id="2.7.11.1"/>
    </reaction>
</comment>
<proteinExistence type="inferred from homology"/>
<accession>A0A2G5UN96</accession>